<comment type="caution">
    <text evidence="2">The sequence shown here is derived from an EMBL/GenBank/DDBJ whole genome shotgun (WGS) entry which is preliminary data.</text>
</comment>
<evidence type="ECO:0000313" key="2">
    <source>
        <dbReference type="EMBL" id="KAL3618478.1"/>
    </source>
</evidence>
<dbReference type="Proteomes" id="UP001632038">
    <property type="component" value="Unassembled WGS sequence"/>
</dbReference>
<name>A0ABD3BLZ2_9LAMI</name>
<protein>
    <submittedName>
        <fullName evidence="2">Uncharacterized protein</fullName>
    </submittedName>
</protein>
<feature type="region of interest" description="Disordered" evidence="1">
    <location>
        <begin position="22"/>
        <end position="65"/>
    </location>
</feature>
<dbReference type="AlphaFoldDB" id="A0ABD3BLZ2"/>
<organism evidence="2 3">
    <name type="scientific">Castilleja foliolosa</name>
    <dbReference type="NCBI Taxonomy" id="1961234"/>
    <lineage>
        <taxon>Eukaryota</taxon>
        <taxon>Viridiplantae</taxon>
        <taxon>Streptophyta</taxon>
        <taxon>Embryophyta</taxon>
        <taxon>Tracheophyta</taxon>
        <taxon>Spermatophyta</taxon>
        <taxon>Magnoliopsida</taxon>
        <taxon>eudicotyledons</taxon>
        <taxon>Gunneridae</taxon>
        <taxon>Pentapetalae</taxon>
        <taxon>asterids</taxon>
        <taxon>lamiids</taxon>
        <taxon>Lamiales</taxon>
        <taxon>Orobanchaceae</taxon>
        <taxon>Pedicularideae</taxon>
        <taxon>Castillejinae</taxon>
        <taxon>Castilleja</taxon>
    </lineage>
</organism>
<accession>A0ABD3BLZ2</accession>
<keyword evidence="3" id="KW-1185">Reference proteome</keyword>
<evidence type="ECO:0000256" key="1">
    <source>
        <dbReference type="SAM" id="MobiDB-lite"/>
    </source>
</evidence>
<evidence type="ECO:0000313" key="3">
    <source>
        <dbReference type="Proteomes" id="UP001632038"/>
    </source>
</evidence>
<proteinExistence type="predicted"/>
<dbReference type="EMBL" id="JAVIJP010000080">
    <property type="protein sequence ID" value="KAL3618478.1"/>
    <property type="molecule type" value="Genomic_DNA"/>
</dbReference>
<sequence>MSSSSGRAGSVAAGDLQLVTVAERSPAALPPRPPSSSSSALLEYTPPAAKNQAPADYRLRPRSRQ</sequence>
<gene>
    <name evidence="2" type="ORF">CASFOL_037560</name>
</gene>
<reference evidence="3" key="1">
    <citation type="journal article" date="2024" name="IScience">
        <title>Strigolactones Initiate the Formation of Haustorium-like Structures in Castilleja.</title>
        <authorList>
            <person name="Buerger M."/>
            <person name="Peterson D."/>
            <person name="Chory J."/>
        </authorList>
    </citation>
    <scope>NUCLEOTIDE SEQUENCE [LARGE SCALE GENOMIC DNA]</scope>
</reference>